<evidence type="ECO:0000313" key="1">
    <source>
        <dbReference type="EMBL" id="ETE57549.1"/>
    </source>
</evidence>
<dbReference type="InterPro" id="IPR029033">
    <property type="entry name" value="His_PPase_superfam"/>
</dbReference>
<dbReference type="AlphaFoldDB" id="V8N5J4"/>
<gene>
    <name evidence="1" type="ORF">L345_16733</name>
</gene>
<keyword evidence="2" id="KW-1185">Reference proteome</keyword>
<name>V8N5J4_OPHHA</name>
<dbReference type="OrthoDB" id="258392at2759"/>
<reference evidence="1 2" key="1">
    <citation type="journal article" date="2013" name="Proc. Natl. Acad. Sci. U.S.A.">
        <title>The king cobra genome reveals dynamic gene evolution and adaptation in the snake venom system.</title>
        <authorList>
            <person name="Vonk F.J."/>
            <person name="Casewell N.R."/>
            <person name="Henkel C.V."/>
            <person name="Heimberg A.M."/>
            <person name="Jansen H.J."/>
            <person name="McCleary R.J."/>
            <person name="Kerkkamp H.M."/>
            <person name="Vos R.A."/>
            <person name="Guerreiro I."/>
            <person name="Calvete J.J."/>
            <person name="Wuster W."/>
            <person name="Woods A.E."/>
            <person name="Logan J.M."/>
            <person name="Harrison R.A."/>
            <person name="Castoe T.A."/>
            <person name="de Koning A.P."/>
            <person name="Pollock D.D."/>
            <person name="Yandell M."/>
            <person name="Calderon D."/>
            <person name="Renjifo C."/>
            <person name="Currier R.B."/>
            <person name="Salgado D."/>
            <person name="Pla D."/>
            <person name="Sanz L."/>
            <person name="Hyder A.S."/>
            <person name="Ribeiro J.M."/>
            <person name="Arntzen J.W."/>
            <person name="van den Thillart G.E."/>
            <person name="Boetzer M."/>
            <person name="Pirovano W."/>
            <person name="Dirks R.P."/>
            <person name="Spaink H.P."/>
            <person name="Duboule D."/>
            <person name="McGlinn E."/>
            <person name="Kini R.M."/>
            <person name="Richardson M.K."/>
        </authorList>
    </citation>
    <scope>NUCLEOTIDE SEQUENCE</scope>
    <source>
        <tissue evidence="1">Blood</tissue>
    </source>
</reference>
<dbReference type="Proteomes" id="UP000018936">
    <property type="component" value="Unassembled WGS sequence"/>
</dbReference>
<dbReference type="SUPFAM" id="SSF53254">
    <property type="entry name" value="Phosphoglycerate mutase-like"/>
    <property type="match status" value="1"/>
</dbReference>
<dbReference type="Gene3D" id="3.40.50.1240">
    <property type="entry name" value="Phosphoglycerate mutase-like"/>
    <property type="match status" value="1"/>
</dbReference>
<protein>
    <submittedName>
        <fullName evidence="1">Uncharacterized protein</fullName>
    </submittedName>
</protein>
<accession>V8N5J4</accession>
<sequence>MQKLLDFQNMFLWKAYDTLKVQHDMTIIALQIALGVFNQLLPPYAATHIFELYEEDNGQLDYCAPSSAIKEMTDVCMLD</sequence>
<organism evidence="1 2">
    <name type="scientific">Ophiophagus hannah</name>
    <name type="common">King cobra</name>
    <name type="synonym">Naja hannah</name>
    <dbReference type="NCBI Taxonomy" id="8665"/>
    <lineage>
        <taxon>Eukaryota</taxon>
        <taxon>Metazoa</taxon>
        <taxon>Chordata</taxon>
        <taxon>Craniata</taxon>
        <taxon>Vertebrata</taxon>
        <taxon>Euteleostomi</taxon>
        <taxon>Lepidosauria</taxon>
        <taxon>Squamata</taxon>
        <taxon>Bifurcata</taxon>
        <taxon>Unidentata</taxon>
        <taxon>Episquamata</taxon>
        <taxon>Toxicofera</taxon>
        <taxon>Serpentes</taxon>
        <taxon>Colubroidea</taxon>
        <taxon>Elapidae</taxon>
        <taxon>Elapinae</taxon>
        <taxon>Ophiophagus</taxon>
    </lineage>
</organism>
<dbReference type="EMBL" id="AZIM01008206">
    <property type="protein sequence ID" value="ETE57549.1"/>
    <property type="molecule type" value="Genomic_DNA"/>
</dbReference>
<proteinExistence type="predicted"/>
<evidence type="ECO:0000313" key="2">
    <source>
        <dbReference type="Proteomes" id="UP000018936"/>
    </source>
</evidence>
<comment type="caution">
    <text evidence="1">The sequence shown here is derived from an EMBL/GenBank/DDBJ whole genome shotgun (WGS) entry which is preliminary data.</text>
</comment>